<evidence type="ECO:0000313" key="3">
    <source>
        <dbReference type="Proteomes" id="UP001519362"/>
    </source>
</evidence>
<keyword evidence="3" id="KW-1185">Reference proteome</keyword>
<feature type="transmembrane region" description="Helical" evidence="1">
    <location>
        <begin position="43"/>
        <end position="65"/>
    </location>
</feature>
<name>A0ABS4ZEU7_9MICO</name>
<gene>
    <name evidence="2" type="ORF">JOF34_000144</name>
</gene>
<evidence type="ECO:0000313" key="2">
    <source>
        <dbReference type="EMBL" id="MBP2435558.1"/>
    </source>
</evidence>
<dbReference type="EMBL" id="JAGIOL010000001">
    <property type="protein sequence ID" value="MBP2435558.1"/>
    <property type="molecule type" value="Genomic_DNA"/>
</dbReference>
<dbReference type="InterPro" id="IPR046550">
    <property type="entry name" value="DUF6704"/>
</dbReference>
<accession>A0ABS4ZEU7</accession>
<dbReference type="Pfam" id="PF20447">
    <property type="entry name" value="DUF6704"/>
    <property type="match status" value="1"/>
</dbReference>
<proteinExistence type="predicted"/>
<comment type="caution">
    <text evidence="2">The sequence shown here is derived from an EMBL/GenBank/DDBJ whole genome shotgun (WGS) entry which is preliminary data.</text>
</comment>
<dbReference type="NCBIfam" id="NF041681">
    <property type="entry name" value="HGxxPAAW"/>
    <property type="match status" value="1"/>
</dbReference>
<feature type="transmembrane region" description="Helical" evidence="1">
    <location>
        <begin position="16"/>
        <end position="37"/>
    </location>
</feature>
<organism evidence="2 3">
    <name type="scientific">Microbacterium amylolyticum</name>
    <dbReference type="NCBI Taxonomy" id="936337"/>
    <lineage>
        <taxon>Bacteria</taxon>
        <taxon>Bacillati</taxon>
        <taxon>Actinomycetota</taxon>
        <taxon>Actinomycetes</taxon>
        <taxon>Micrococcales</taxon>
        <taxon>Microbacteriaceae</taxon>
        <taxon>Microbacterium</taxon>
    </lineage>
</organism>
<dbReference type="Proteomes" id="UP001519362">
    <property type="component" value="Unassembled WGS sequence"/>
</dbReference>
<keyword evidence="1" id="KW-0812">Transmembrane</keyword>
<keyword evidence="1" id="KW-0472">Membrane</keyword>
<evidence type="ECO:0000256" key="1">
    <source>
        <dbReference type="SAM" id="Phobius"/>
    </source>
</evidence>
<keyword evidence="1" id="KW-1133">Transmembrane helix</keyword>
<reference evidence="2 3" key="1">
    <citation type="submission" date="2021-03" db="EMBL/GenBank/DDBJ databases">
        <title>Sequencing the genomes of 1000 actinobacteria strains.</title>
        <authorList>
            <person name="Klenk H.-P."/>
        </authorList>
    </citation>
    <scope>NUCLEOTIDE SEQUENCE [LARGE SCALE GENOMIC DNA]</scope>
    <source>
        <strain evidence="2 3">DSM 24221</strain>
    </source>
</reference>
<sequence>MTNNSIGDPGHGHSPAAWTNIIIMLVALSIGTVALFIDQMWLVWASAALFVVGPITGVILSKAGYGVRGPKYQTKAH</sequence>
<dbReference type="RefSeq" id="WP_165132514.1">
    <property type="nucleotide sequence ID" value="NZ_CP049253.1"/>
</dbReference>
<protein>
    <submittedName>
        <fullName evidence="2">Membrane protein YdbS with pleckstrin-like domain</fullName>
    </submittedName>
</protein>